<evidence type="ECO:0000256" key="2">
    <source>
        <dbReference type="ARBA" id="ARBA00022840"/>
    </source>
</evidence>
<dbReference type="PANTHER" id="PTHR43581">
    <property type="entry name" value="ATP/GTP PHOSPHATASE"/>
    <property type="match status" value="1"/>
</dbReference>
<dbReference type="AlphaFoldDB" id="A0A837FB13"/>
<name>A0A837FB13_9ENTR</name>
<dbReference type="InterPro" id="IPR027417">
    <property type="entry name" value="P-loop_NTPase"/>
</dbReference>
<dbReference type="InterPro" id="IPR003439">
    <property type="entry name" value="ABC_transporter-like_ATP-bd"/>
</dbReference>
<evidence type="ECO:0000313" key="5">
    <source>
        <dbReference type="Proteomes" id="UP000033679"/>
    </source>
</evidence>
<proteinExistence type="predicted"/>
<dbReference type="SUPFAM" id="SSF52540">
    <property type="entry name" value="P-loop containing nucleoside triphosphate hydrolases"/>
    <property type="match status" value="1"/>
</dbReference>
<dbReference type="Gene3D" id="3.40.50.300">
    <property type="entry name" value="P-loop containing nucleotide triphosphate hydrolases"/>
    <property type="match status" value="1"/>
</dbReference>
<dbReference type="GO" id="GO:0005524">
    <property type="term" value="F:ATP binding"/>
    <property type="evidence" value="ECO:0007669"/>
    <property type="project" value="UniProtKB-KW"/>
</dbReference>
<evidence type="ECO:0000256" key="1">
    <source>
        <dbReference type="ARBA" id="ARBA00022741"/>
    </source>
</evidence>
<keyword evidence="2" id="KW-0067">ATP-binding</keyword>
<dbReference type="Proteomes" id="UP000033679">
    <property type="component" value="Unassembled WGS sequence"/>
</dbReference>
<keyword evidence="1" id="KW-0547">Nucleotide-binding</keyword>
<comment type="caution">
    <text evidence="4">The sequence shown here is derived from an EMBL/GenBank/DDBJ whole genome shotgun (WGS) entry which is preliminary data.</text>
</comment>
<gene>
    <name evidence="4" type="ORF">SS59_10010</name>
</gene>
<dbReference type="SMART" id="SM00382">
    <property type="entry name" value="AAA"/>
    <property type="match status" value="1"/>
</dbReference>
<dbReference type="PANTHER" id="PTHR43581:SF2">
    <property type="entry name" value="EXCINUCLEASE ATPASE SUBUNIT"/>
    <property type="match status" value="1"/>
</dbReference>
<organism evidence="4 5">
    <name type="scientific">Enterobacter hormaechei subsp. xiangfangensis</name>
    <dbReference type="NCBI Taxonomy" id="1296536"/>
    <lineage>
        <taxon>Bacteria</taxon>
        <taxon>Pseudomonadati</taxon>
        <taxon>Pseudomonadota</taxon>
        <taxon>Gammaproteobacteria</taxon>
        <taxon>Enterobacterales</taxon>
        <taxon>Enterobacteriaceae</taxon>
        <taxon>Enterobacter</taxon>
        <taxon>Enterobacter cloacae complex</taxon>
    </lineage>
</organism>
<feature type="domain" description="AAA+ ATPase" evidence="3">
    <location>
        <begin position="23"/>
        <end position="261"/>
    </location>
</feature>
<dbReference type="InterPro" id="IPR003593">
    <property type="entry name" value="AAA+_ATPase"/>
</dbReference>
<accession>A0A837FB13</accession>
<dbReference type="RefSeq" id="WP_045346141.1">
    <property type="nucleotide sequence ID" value="NZ_JALLCX010000012.1"/>
</dbReference>
<dbReference type="InterPro" id="IPR051396">
    <property type="entry name" value="Bact_Antivir_Def_Nuclease"/>
</dbReference>
<dbReference type="EMBL" id="JZYN01000010">
    <property type="protein sequence ID" value="KJM68225.1"/>
    <property type="molecule type" value="Genomic_DNA"/>
</dbReference>
<protein>
    <recommendedName>
        <fullName evidence="3">AAA+ ATPase domain-containing protein</fullName>
    </recommendedName>
</protein>
<sequence length="540" mass="61049">MENYVGIPIPSEKIENGLLPIYKGQVLFILGANGAGKSSLIYHILKNLRDYNNVVLISAHRQIWFDTSVIDMSNSEFASTLEYLQNNVRYSNTSRWKVEDARQSKLPVIRLKKAINRRNRDVADKVDARDIDGALKVSVSPKEVINSVLISSGMPITIEHDDEDNIMAVNSKYNPPAIYSISQLSDGEKNAITISADVISALPGALFIIDEPERHLHRSVSSPLLSELIAIRPDCFFIVSTHDIGLASDMDNSQILLVKSCKYSSEIATSWETELIRDPGSIPDHIKKDIIGAKEKVIFIEGINSSLDIGLYKSIFPDVSLIPKEGCEDVAISVRGIRGNDKLGWVNAFGLVDNDNKKTEEIDSLKSDFIFTLKYHSIESIFYHPVMIEFFIKKYGDIFEIDISVMNNIKQDILDVLIDPSKKKDLCSLAVNKSVRWMFNQLMPSHRGGFENKNVSINAGDIYNNELSIYEDALERKDVNFLIERYSIRRTGMIDKIIRRLNCPNRAFYETKIMSLVRDDQEARHFVIECLDGLPESVYS</sequence>
<dbReference type="Pfam" id="PF00005">
    <property type="entry name" value="ABC_tran"/>
    <property type="match status" value="1"/>
</dbReference>
<reference evidence="4 5" key="1">
    <citation type="submission" date="2015-03" db="EMBL/GenBank/DDBJ databases">
        <authorList>
            <person name="McCorrison J."/>
            <person name="Sanka R."/>
            <person name="Adams M."/>
            <person name="Brinkac L."/>
            <person name="Nierman W."/>
            <person name="Sutton G."/>
            <person name="Nelson K."/>
            <person name="Kiedrowski L."/>
            <person name="Guerrero D."/>
            <person name="Bonomo R."/>
        </authorList>
    </citation>
    <scope>NUCLEOTIDE SEQUENCE [LARGE SCALE GENOMIC DNA]</scope>
    <source>
        <strain evidence="4 5">39373</strain>
    </source>
</reference>
<evidence type="ECO:0000259" key="3">
    <source>
        <dbReference type="SMART" id="SM00382"/>
    </source>
</evidence>
<dbReference type="GO" id="GO:0016887">
    <property type="term" value="F:ATP hydrolysis activity"/>
    <property type="evidence" value="ECO:0007669"/>
    <property type="project" value="InterPro"/>
</dbReference>
<evidence type="ECO:0000313" key="4">
    <source>
        <dbReference type="EMBL" id="KJM68225.1"/>
    </source>
</evidence>